<dbReference type="PANTHER" id="PTHR11774">
    <property type="entry name" value="GERANYLGERANYL TRANSFERASE TYPE BETA SUBUNIT"/>
    <property type="match status" value="1"/>
</dbReference>
<feature type="domain" description="Prenyltransferase alpha-alpha toroid" evidence="11">
    <location>
        <begin position="109"/>
        <end position="375"/>
    </location>
</feature>
<dbReference type="EC" id="2.5.1.60" evidence="9"/>
<dbReference type="EMBL" id="KB007974">
    <property type="protein sequence ID" value="ELR17654.1"/>
    <property type="molecule type" value="Genomic_DNA"/>
</dbReference>
<dbReference type="KEGG" id="acan:ACA1_064400"/>
<comment type="similarity">
    <text evidence="1 9">Belongs to the protein prenyltransferase subunit beta family.</text>
</comment>
<keyword evidence="13" id="KW-1185">Reference proteome</keyword>
<comment type="catalytic activity">
    <reaction evidence="8 9">
        <text>geranylgeranyl diphosphate + L-cysteinyl-[protein] = S-geranylgeranyl-L-cysteinyl-[protein] + diphosphate</text>
        <dbReference type="Rhea" id="RHEA:21240"/>
        <dbReference type="Rhea" id="RHEA-COMP:10131"/>
        <dbReference type="Rhea" id="RHEA-COMP:11537"/>
        <dbReference type="ChEBI" id="CHEBI:29950"/>
        <dbReference type="ChEBI" id="CHEBI:33019"/>
        <dbReference type="ChEBI" id="CHEBI:57533"/>
        <dbReference type="ChEBI" id="CHEBI:86021"/>
        <dbReference type="EC" id="2.5.1.60"/>
    </reaction>
</comment>
<dbReference type="GO" id="GO:0004663">
    <property type="term" value="F:Rab geranylgeranyltransferase activity"/>
    <property type="evidence" value="ECO:0007669"/>
    <property type="project" value="UniProtKB-UniRule"/>
</dbReference>
<comment type="subunit">
    <text evidence="2">Heterodimer of an alpha and a beta subunit.</text>
</comment>
<dbReference type="OMA" id="AESHCGQ"/>
<sequence>MEELPTTTTTPKEAEGEKELRLAEEAHKGYIRRLSGKTKGFEHWVTEHLKMSGLYWGLCALDMLDALPTDDDDGGAQAANKEEQQQGAEDEQRSTPAEGAGEEAEEAKGPKRKELVAWVLACQRENGGFGGSIGHDAHLLYTLSAIQVLAILDALDKVDRDRTAAYVASLQRPDGAFMGDEWGEVDTRFVYCALNCLSLLGRLPAKEGQGGAGVNVEKAVEYLLRCRNFDGSFGCVPGAESHAGQTFTCVGALAIASTLPAFAQSPAAGGDHRAVLEKWMDAEQLGWWLCERQVENGGLNGRPEKLADVCYSWWVLSALCLLDRLAWIDAGALERFILQCQDVESGGIADRPGDMVDIFHTFFGIGGLSLLGYAHVGEGDLRIDPAYALTRRTCRRLGLALPWDSSN</sequence>
<feature type="region of interest" description="Disordered" evidence="10">
    <location>
        <begin position="70"/>
        <end position="109"/>
    </location>
</feature>
<organism evidence="12 13">
    <name type="scientific">Acanthamoeba castellanii (strain ATCC 30010 / Neff)</name>
    <dbReference type="NCBI Taxonomy" id="1257118"/>
    <lineage>
        <taxon>Eukaryota</taxon>
        <taxon>Amoebozoa</taxon>
        <taxon>Discosea</taxon>
        <taxon>Longamoebia</taxon>
        <taxon>Centramoebida</taxon>
        <taxon>Acanthamoebidae</taxon>
        <taxon>Acanthamoeba</taxon>
    </lineage>
</organism>
<dbReference type="GeneID" id="14918495"/>
<dbReference type="VEuPathDB" id="AmoebaDB:ACA1_064400"/>
<evidence type="ECO:0000313" key="13">
    <source>
        <dbReference type="Proteomes" id="UP000011083"/>
    </source>
</evidence>
<keyword evidence="5 9" id="KW-0479">Metal-binding</keyword>
<evidence type="ECO:0000256" key="10">
    <source>
        <dbReference type="SAM" id="MobiDB-lite"/>
    </source>
</evidence>
<dbReference type="Pfam" id="PF00432">
    <property type="entry name" value="Prenyltrans"/>
    <property type="match status" value="2"/>
</dbReference>
<dbReference type="SUPFAM" id="SSF48239">
    <property type="entry name" value="Terpenoid cyclases/Protein prenyltransferases"/>
    <property type="match status" value="1"/>
</dbReference>
<accession>L8GWR5</accession>
<evidence type="ECO:0000256" key="4">
    <source>
        <dbReference type="ARBA" id="ARBA00022679"/>
    </source>
</evidence>
<comment type="function">
    <text evidence="9">Catalyzes the transfer of a geranylgeranyl moiety from geranylgeranyl diphosphate to both cysteines of proteins with the C-terminal sequence -XXCC, -XCXC and -CCXX.</text>
</comment>
<name>L8GWR5_ACACF</name>
<evidence type="ECO:0000256" key="2">
    <source>
        <dbReference type="ARBA" id="ARBA00011355"/>
    </source>
</evidence>
<dbReference type="GO" id="GO:0046872">
    <property type="term" value="F:metal ion binding"/>
    <property type="evidence" value="ECO:0007669"/>
    <property type="project" value="UniProtKB-KW"/>
</dbReference>
<evidence type="ECO:0000259" key="11">
    <source>
        <dbReference type="Pfam" id="PF00432"/>
    </source>
</evidence>
<dbReference type="PANTHER" id="PTHR11774:SF11">
    <property type="entry name" value="GERANYLGERANYL TRANSFERASE TYPE-2 SUBUNIT BETA"/>
    <property type="match status" value="1"/>
</dbReference>
<feature type="domain" description="Prenyltransferase alpha-alpha toroid" evidence="11">
    <location>
        <begin position="22"/>
        <end position="73"/>
    </location>
</feature>
<dbReference type="OrthoDB" id="5428259at2759"/>
<dbReference type="InterPro" id="IPR026873">
    <property type="entry name" value="Ptb1"/>
</dbReference>
<gene>
    <name evidence="12" type="ORF">ACA1_064400</name>
</gene>
<dbReference type="GO" id="GO:0072657">
    <property type="term" value="P:protein localization to membrane"/>
    <property type="evidence" value="ECO:0007669"/>
    <property type="project" value="UniProtKB-ARBA"/>
</dbReference>
<keyword evidence="4 9" id="KW-0808">Transferase</keyword>
<keyword evidence="7 9" id="KW-0862">Zinc</keyword>
<evidence type="ECO:0000256" key="3">
    <source>
        <dbReference type="ARBA" id="ARBA00022602"/>
    </source>
</evidence>
<dbReference type="GO" id="GO:0005968">
    <property type="term" value="C:Rab-protein geranylgeranyltransferase complex"/>
    <property type="evidence" value="ECO:0007669"/>
    <property type="project" value="UniProtKB-UniRule"/>
</dbReference>
<dbReference type="RefSeq" id="XP_004339667.1">
    <property type="nucleotide sequence ID" value="XM_004339619.1"/>
</dbReference>
<dbReference type="InterPro" id="IPR008930">
    <property type="entry name" value="Terpenoid_cyclase/PrenylTrfase"/>
</dbReference>
<dbReference type="CDD" id="cd02894">
    <property type="entry name" value="GGTase-II"/>
    <property type="match status" value="1"/>
</dbReference>
<reference evidence="12 13" key="1">
    <citation type="journal article" date="2013" name="Genome Biol.">
        <title>Genome of Acanthamoeba castellanii highlights extensive lateral gene transfer and early evolution of tyrosine kinase signaling.</title>
        <authorList>
            <person name="Clarke M."/>
            <person name="Lohan A.J."/>
            <person name="Liu B."/>
            <person name="Lagkouvardos I."/>
            <person name="Roy S."/>
            <person name="Zafar N."/>
            <person name="Bertelli C."/>
            <person name="Schilde C."/>
            <person name="Kianianmomeni A."/>
            <person name="Burglin T.R."/>
            <person name="Frech C."/>
            <person name="Turcotte B."/>
            <person name="Kopec K.O."/>
            <person name="Synnott J.M."/>
            <person name="Choo C."/>
            <person name="Paponov I."/>
            <person name="Finkler A."/>
            <person name="Soon Heng Tan C."/>
            <person name="Hutchins A.P."/>
            <person name="Weinmeier T."/>
            <person name="Rattei T."/>
            <person name="Chu J.S."/>
            <person name="Gimenez G."/>
            <person name="Irimia M."/>
            <person name="Rigden D.J."/>
            <person name="Fitzpatrick D.A."/>
            <person name="Lorenzo-Morales J."/>
            <person name="Bateman A."/>
            <person name="Chiu C.H."/>
            <person name="Tang P."/>
            <person name="Hegemann P."/>
            <person name="Fromm H."/>
            <person name="Raoult D."/>
            <person name="Greub G."/>
            <person name="Miranda-Saavedra D."/>
            <person name="Chen N."/>
            <person name="Nash P."/>
            <person name="Ginger M.L."/>
            <person name="Horn M."/>
            <person name="Schaap P."/>
            <person name="Caler L."/>
            <person name="Loftus B."/>
        </authorList>
    </citation>
    <scope>NUCLEOTIDE SEQUENCE [LARGE SCALE GENOMIC DNA]</scope>
    <source>
        <strain evidence="12 13">Neff</strain>
    </source>
</reference>
<proteinExistence type="inferred from homology"/>
<keyword evidence="6" id="KW-0677">Repeat</keyword>
<dbReference type="Proteomes" id="UP000011083">
    <property type="component" value="Unassembled WGS sequence"/>
</dbReference>
<evidence type="ECO:0000256" key="7">
    <source>
        <dbReference type="ARBA" id="ARBA00022833"/>
    </source>
</evidence>
<protein>
    <recommendedName>
        <fullName evidence="9">Geranylgeranyl transferase type-2 subunit beta</fullName>
        <ecNumber evidence="9">2.5.1.60</ecNumber>
    </recommendedName>
</protein>
<evidence type="ECO:0000256" key="1">
    <source>
        <dbReference type="ARBA" id="ARBA00010497"/>
    </source>
</evidence>
<dbReference type="InterPro" id="IPR001330">
    <property type="entry name" value="Prenyltrans"/>
</dbReference>
<dbReference type="AlphaFoldDB" id="L8GWR5"/>
<evidence type="ECO:0000256" key="8">
    <source>
        <dbReference type="ARBA" id="ARBA00047658"/>
    </source>
</evidence>
<comment type="cofactor">
    <cofactor evidence="9">
        <name>Zn(2+)</name>
        <dbReference type="ChEBI" id="CHEBI:29105"/>
    </cofactor>
    <text evidence="9">Binds 1 zinc ion per subunit.</text>
</comment>
<dbReference type="STRING" id="1257118.L8GWR5"/>
<dbReference type="Gene3D" id="1.50.10.20">
    <property type="match status" value="1"/>
</dbReference>
<keyword evidence="3 9" id="KW-0637">Prenyltransferase</keyword>
<evidence type="ECO:0000256" key="9">
    <source>
        <dbReference type="RuleBase" id="RU365076"/>
    </source>
</evidence>
<evidence type="ECO:0000313" key="12">
    <source>
        <dbReference type="EMBL" id="ELR17654.1"/>
    </source>
</evidence>
<evidence type="ECO:0000256" key="6">
    <source>
        <dbReference type="ARBA" id="ARBA00022737"/>
    </source>
</evidence>
<dbReference type="FunFam" id="1.50.10.20:FF:000012">
    <property type="entry name" value="Geranylgeranyl transferase type-2 subunit beta"/>
    <property type="match status" value="1"/>
</dbReference>
<evidence type="ECO:0000256" key="5">
    <source>
        <dbReference type="ARBA" id="ARBA00022723"/>
    </source>
</evidence>
<dbReference type="InterPro" id="IPR045089">
    <property type="entry name" value="PGGT1B-like"/>
</dbReference>